<organism evidence="1 2">
    <name type="scientific">Candidatus Jorgensenbacteria bacterium RIFCSPHIGHO2_02_FULL_45_20</name>
    <dbReference type="NCBI Taxonomy" id="1798470"/>
    <lineage>
        <taxon>Bacteria</taxon>
        <taxon>Candidatus Joergenseniibacteriota</taxon>
    </lineage>
</organism>
<accession>A0A1F6BNA9</accession>
<reference evidence="1 2" key="1">
    <citation type="journal article" date="2016" name="Nat. Commun.">
        <title>Thousands of microbial genomes shed light on interconnected biogeochemical processes in an aquifer system.</title>
        <authorList>
            <person name="Anantharaman K."/>
            <person name="Brown C.T."/>
            <person name="Hug L.A."/>
            <person name="Sharon I."/>
            <person name="Castelle C.J."/>
            <person name="Probst A.J."/>
            <person name="Thomas B.C."/>
            <person name="Singh A."/>
            <person name="Wilkins M.J."/>
            <person name="Karaoz U."/>
            <person name="Brodie E.L."/>
            <person name="Williams K.H."/>
            <person name="Hubbard S.S."/>
            <person name="Banfield J.F."/>
        </authorList>
    </citation>
    <scope>NUCLEOTIDE SEQUENCE [LARGE SCALE GENOMIC DNA]</scope>
</reference>
<proteinExistence type="predicted"/>
<dbReference type="STRING" id="1798470.A3D55_00915"/>
<sequence length="180" mass="19488">MKSSIVFPVILGLALLLCLGGLLLRGNEDVWICEKNPSTDLGEWVKRGNPSAPIPAEPCDTGTTDVAVTKQSAMLSVSGFKAYSFGETICAEGTVKNISAEKLGYVRSIFTFYEADGSVFDFSDGLINSSRGIFMPGEEALFKRCTADKNAQIDTAKTKVHFEGKIGDIYKNTDLLFVIN</sequence>
<dbReference type="Proteomes" id="UP000178825">
    <property type="component" value="Unassembled WGS sequence"/>
</dbReference>
<dbReference type="EMBL" id="MFKJ01000023">
    <property type="protein sequence ID" value="OGG38409.1"/>
    <property type="molecule type" value="Genomic_DNA"/>
</dbReference>
<gene>
    <name evidence="1" type="ORF">A3D55_00915</name>
</gene>
<evidence type="ECO:0000313" key="1">
    <source>
        <dbReference type="EMBL" id="OGG38409.1"/>
    </source>
</evidence>
<name>A0A1F6BNA9_9BACT</name>
<dbReference type="AlphaFoldDB" id="A0A1F6BNA9"/>
<protein>
    <submittedName>
        <fullName evidence="1">Uncharacterized protein</fullName>
    </submittedName>
</protein>
<evidence type="ECO:0000313" key="2">
    <source>
        <dbReference type="Proteomes" id="UP000178825"/>
    </source>
</evidence>
<comment type="caution">
    <text evidence="1">The sequence shown here is derived from an EMBL/GenBank/DDBJ whole genome shotgun (WGS) entry which is preliminary data.</text>
</comment>